<reference evidence="2" key="1">
    <citation type="submission" date="2021-01" db="EMBL/GenBank/DDBJ databases">
        <title>Draft genome sequence of Acholeplasmataceae bacterium strain Mahy22.</title>
        <authorList>
            <person name="Watanabe M."/>
            <person name="Kojima H."/>
            <person name="Fukui M."/>
        </authorList>
    </citation>
    <scope>NUCLEOTIDE SEQUENCE</scope>
    <source>
        <strain evidence="2">Mahy22</strain>
    </source>
</reference>
<dbReference type="InterPro" id="IPR009078">
    <property type="entry name" value="Ferritin-like_SF"/>
</dbReference>
<dbReference type="AlphaFoldDB" id="A0A7U9TI13"/>
<proteinExistence type="predicted"/>
<name>A0A7U9TI13_9MOLU</name>
<evidence type="ECO:0000259" key="1">
    <source>
        <dbReference type="Pfam" id="PF18734"/>
    </source>
</evidence>
<dbReference type="SUPFAM" id="SSF47240">
    <property type="entry name" value="Ferritin-like"/>
    <property type="match status" value="1"/>
</dbReference>
<gene>
    <name evidence="2" type="ORF">MPAN_010190</name>
</gene>
<dbReference type="EMBL" id="AP024412">
    <property type="protein sequence ID" value="BCR36126.1"/>
    <property type="molecule type" value="Genomic_DNA"/>
</dbReference>
<accession>A0A7U9TI13</accession>
<evidence type="ECO:0000313" key="2">
    <source>
        <dbReference type="EMBL" id="BCR36126.1"/>
    </source>
</evidence>
<dbReference type="Proteomes" id="UP000620133">
    <property type="component" value="Chromosome"/>
</dbReference>
<dbReference type="RefSeq" id="WP_176239589.1">
    <property type="nucleotide sequence ID" value="NZ_AP024412.1"/>
</dbReference>
<feature type="domain" description="HEPN AbiU2-like" evidence="1">
    <location>
        <begin position="61"/>
        <end position="180"/>
    </location>
</feature>
<dbReference type="Pfam" id="PF18734">
    <property type="entry name" value="HEPN_AbiU2"/>
    <property type="match status" value="1"/>
</dbReference>
<keyword evidence="3" id="KW-1185">Reference proteome</keyword>
<dbReference type="KEGG" id="manr:MPAN_010190"/>
<organism evidence="2 3">
    <name type="scientific">Mariniplasma anaerobium</name>
    <dbReference type="NCBI Taxonomy" id="2735436"/>
    <lineage>
        <taxon>Bacteria</taxon>
        <taxon>Bacillati</taxon>
        <taxon>Mycoplasmatota</taxon>
        <taxon>Mollicutes</taxon>
        <taxon>Acholeplasmatales</taxon>
        <taxon>Acholeplasmataceae</taxon>
        <taxon>Mariniplasma</taxon>
    </lineage>
</organism>
<evidence type="ECO:0000313" key="3">
    <source>
        <dbReference type="Proteomes" id="UP000620133"/>
    </source>
</evidence>
<sequence>MKNKSNLNTEVKITNQDIDNFLKNVFTYQISMLAEATIGFLIQNILNRYSSKTENYAVYHSQIYFEHLHITLYKLLLDNSGKSSLNIQKLFRLILDNNYKPELADGVKKTRIEFNKNILGKYNKILEHVRKFRNKLNAHIVTVPITEKPKLKDDSIDLANDLIPLVQDTVKYYIELLEIFGFKHTLNEYLDIDFLVKDRINKLIGSR</sequence>
<dbReference type="InterPro" id="IPR040704">
    <property type="entry name" value="HEPN_AbiU2"/>
</dbReference>
<protein>
    <recommendedName>
        <fullName evidence="1">HEPN AbiU2-like domain-containing protein</fullName>
    </recommendedName>
</protein>